<dbReference type="KEGG" id="rfs:C1I64_10440"/>
<feature type="region of interest" description="Disordered" evidence="1">
    <location>
        <begin position="1"/>
        <end position="23"/>
    </location>
</feature>
<dbReference type="RefSeq" id="WP_127887151.1">
    <property type="nucleotide sequence ID" value="NZ_CP028137.1"/>
</dbReference>
<accession>A0A3Q9USV7</accession>
<protein>
    <submittedName>
        <fullName evidence="2">Uncharacterized protein</fullName>
    </submittedName>
</protein>
<evidence type="ECO:0000313" key="3">
    <source>
        <dbReference type="Proteomes" id="UP000285317"/>
    </source>
</evidence>
<organism evidence="2 3">
    <name type="scientific">Rathayibacter festucae DSM 15932</name>
    <dbReference type="NCBI Taxonomy" id="1328866"/>
    <lineage>
        <taxon>Bacteria</taxon>
        <taxon>Bacillati</taxon>
        <taxon>Actinomycetota</taxon>
        <taxon>Actinomycetes</taxon>
        <taxon>Micrococcales</taxon>
        <taxon>Microbacteriaceae</taxon>
        <taxon>Rathayibacter</taxon>
    </lineage>
</organism>
<dbReference type="Proteomes" id="UP000285317">
    <property type="component" value="Chromosome"/>
</dbReference>
<evidence type="ECO:0000256" key="1">
    <source>
        <dbReference type="SAM" id="MobiDB-lite"/>
    </source>
</evidence>
<dbReference type="AlphaFoldDB" id="A0A3Q9USV7"/>
<name>A0A3Q9USV7_9MICO</name>
<evidence type="ECO:0000313" key="2">
    <source>
        <dbReference type="EMBL" id="AZZ52425.1"/>
    </source>
</evidence>
<proteinExistence type="predicted"/>
<gene>
    <name evidence="2" type="ORF">C1I64_10440</name>
</gene>
<reference evidence="2 3" key="1">
    <citation type="submission" date="2018-03" db="EMBL/GenBank/DDBJ databases">
        <title>Bacteriophage NCPPB3778 and a type I-E CRISPR drive the evolution of the US Biological Select Agent, Rathayibacter toxicus.</title>
        <authorList>
            <person name="Davis E.W.II."/>
            <person name="Tabima J.F."/>
            <person name="Weisberg A.J."/>
            <person name="Dantas Lopes L."/>
            <person name="Wiseman M.S."/>
            <person name="Wiseman M.S."/>
            <person name="Pupko T."/>
            <person name="Belcher M.S."/>
            <person name="Sechler A.J."/>
            <person name="Tancos M.A."/>
            <person name="Schroeder B.K."/>
            <person name="Murray T.D."/>
            <person name="Luster D.G."/>
            <person name="Schneider W.L."/>
            <person name="Rogers E."/>
            <person name="Andreote F.D."/>
            <person name="Grunwald N.J."/>
            <person name="Putnam M.L."/>
            <person name="Chang J.H."/>
        </authorList>
    </citation>
    <scope>NUCLEOTIDE SEQUENCE [LARGE SCALE GENOMIC DNA]</scope>
    <source>
        <strain evidence="2 3">DSM 15932</strain>
    </source>
</reference>
<dbReference type="EMBL" id="CP028137">
    <property type="protein sequence ID" value="AZZ52425.1"/>
    <property type="molecule type" value="Genomic_DNA"/>
</dbReference>
<sequence length="214" mass="23447">MHEHAGDVPESAEPERSATAEHEFRPADSLFTRLQRQCALLSAAEALADSTEDSVRRWSRLIHDYALTSDRVVSVHGGAEEAVLGWLKPRGVVALLVTEECADDHAVEHLAAALAAMNAVTLTVDDERAERLAPLTQALARMLPSGFAELPLDAHPNYPEGAMATVVTPENLYRAWTPPETLQGPENGAERDDDERLALLTLYGRVRQLDVRPE</sequence>